<comment type="subcellular location">
    <subcellularLocation>
        <location evidence="2">Cytoplasm</location>
    </subcellularLocation>
</comment>
<evidence type="ECO:0000256" key="7">
    <source>
        <dbReference type="ARBA" id="ARBA00022555"/>
    </source>
</evidence>
<evidence type="ECO:0000256" key="1">
    <source>
        <dbReference type="ARBA" id="ARBA00003314"/>
    </source>
</evidence>
<keyword evidence="6" id="KW-0963">Cytoplasm</keyword>
<sequence length="113" mass="12986">MTETEQLFDVNEFWKFKMRVGLIKKAERVPRTRKLIKLEVDFGDEMRTVIAGIGDQYAPEDLAGKKMIFVTNLKPKKIAGIESQAMLVVAEDERERVYLITLSEEVPIGAKVW</sequence>
<evidence type="ECO:0000256" key="12">
    <source>
        <dbReference type="ARBA" id="ARBA00022917"/>
    </source>
</evidence>
<evidence type="ECO:0000256" key="4">
    <source>
        <dbReference type="ARBA" id="ARBA00012838"/>
    </source>
</evidence>
<evidence type="ECO:0000256" key="14">
    <source>
        <dbReference type="ARBA" id="ARBA00030904"/>
    </source>
</evidence>
<evidence type="ECO:0000256" key="8">
    <source>
        <dbReference type="ARBA" id="ARBA00022598"/>
    </source>
</evidence>
<dbReference type="GO" id="GO:0004825">
    <property type="term" value="F:methionine-tRNA ligase activity"/>
    <property type="evidence" value="ECO:0007669"/>
    <property type="project" value="UniProtKB-EC"/>
</dbReference>
<organism evidence="17 18">
    <name type="scientific">Thermoproteota archaeon</name>
    <dbReference type="NCBI Taxonomy" id="2056631"/>
    <lineage>
        <taxon>Archaea</taxon>
        <taxon>Thermoproteota</taxon>
    </lineage>
</organism>
<dbReference type="InterPro" id="IPR051270">
    <property type="entry name" value="Tyrosine-tRNA_ligase_regulator"/>
</dbReference>
<proteinExistence type="predicted"/>
<comment type="function">
    <text evidence="1">Is required not only for elongation of protein synthesis but also for the initiation of all mRNA translation through initiator tRNA(fMet) aminoacylation.</text>
</comment>
<evidence type="ECO:0000256" key="10">
    <source>
        <dbReference type="ARBA" id="ARBA00022840"/>
    </source>
</evidence>
<dbReference type="Pfam" id="PF01588">
    <property type="entry name" value="tRNA_bind"/>
    <property type="match status" value="1"/>
</dbReference>
<comment type="subunit">
    <text evidence="3">Homodimer.</text>
</comment>
<evidence type="ECO:0000313" key="18">
    <source>
        <dbReference type="Proteomes" id="UP000269499"/>
    </source>
</evidence>
<protein>
    <recommendedName>
        <fullName evidence="5">Methionine--tRNA ligase</fullName>
        <ecNumber evidence="4">6.1.1.10</ecNumber>
    </recommendedName>
    <alternativeName>
        <fullName evidence="14">Methionyl-tRNA synthetase</fullName>
    </alternativeName>
</protein>
<evidence type="ECO:0000256" key="15">
    <source>
        <dbReference type="ARBA" id="ARBA00047364"/>
    </source>
</evidence>
<keyword evidence="11" id="KW-0694">RNA-binding</keyword>
<keyword evidence="10" id="KW-0067">ATP-binding</keyword>
<dbReference type="AlphaFoldDB" id="A0A497EYX8"/>
<evidence type="ECO:0000256" key="6">
    <source>
        <dbReference type="ARBA" id="ARBA00022490"/>
    </source>
</evidence>
<evidence type="ECO:0000256" key="2">
    <source>
        <dbReference type="ARBA" id="ARBA00004496"/>
    </source>
</evidence>
<evidence type="ECO:0000313" key="17">
    <source>
        <dbReference type="EMBL" id="RLE52593.1"/>
    </source>
</evidence>
<dbReference type="Gene3D" id="2.40.50.140">
    <property type="entry name" value="Nucleic acid-binding proteins"/>
    <property type="match status" value="1"/>
</dbReference>
<dbReference type="SUPFAM" id="SSF50249">
    <property type="entry name" value="Nucleic acid-binding proteins"/>
    <property type="match status" value="1"/>
</dbReference>
<dbReference type="GO" id="GO:0006431">
    <property type="term" value="P:methionyl-tRNA aminoacylation"/>
    <property type="evidence" value="ECO:0007669"/>
    <property type="project" value="InterPro"/>
</dbReference>
<evidence type="ECO:0000256" key="3">
    <source>
        <dbReference type="ARBA" id="ARBA00011738"/>
    </source>
</evidence>
<keyword evidence="8 17" id="KW-0436">Ligase</keyword>
<gene>
    <name evidence="17" type="ORF">DRJ26_04515</name>
</gene>
<dbReference type="PANTHER" id="PTHR11586">
    <property type="entry name" value="TRNA-AMINOACYLATION COFACTOR ARC1 FAMILY MEMBER"/>
    <property type="match status" value="1"/>
</dbReference>
<feature type="domain" description="TRNA-binding" evidence="16">
    <location>
        <begin position="12"/>
        <end position="113"/>
    </location>
</feature>
<dbReference type="FunFam" id="2.40.50.140:FF:000042">
    <property type="entry name" value="Methionine--tRNA ligase"/>
    <property type="match status" value="1"/>
</dbReference>
<dbReference type="PANTHER" id="PTHR11586:SF37">
    <property type="entry name" value="TRNA-BINDING DOMAIN-CONTAINING PROTEIN"/>
    <property type="match status" value="1"/>
</dbReference>
<dbReference type="PROSITE" id="PS50886">
    <property type="entry name" value="TRBD"/>
    <property type="match status" value="1"/>
</dbReference>
<dbReference type="GO" id="GO:0000049">
    <property type="term" value="F:tRNA binding"/>
    <property type="evidence" value="ECO:0007669"/>
    <property type="project" value="UniProtKB-KW"/>
</dbReference>
<comment type="caution">
    <text evidence="17">The sequence shown here is derived from an EMBL/GenBank/DDBJ whole genome shotgun (WGS) entry which is preliminary data.</text>
</comment>
<accession>A0A497EYX8</accession>
<comment type="catalytic activity">
    <reaction evidence="15">
        <text>tRNA(Met) + L-methionine + ATP = L-methionyl-tRNA(Met) + AMP + diphosphate</text>
        <dbReference type="Rhea" id="RHEA:13481"/>
        <dbReference type="Rhea" id="RHEA-COMP:9667"/>
        <dbReference type="Rhea" id="RHEA-COMP:9698"/>
        <dbReference type="ChEBI" id="CHEBI:30616"/>
        <dbReference type="ChEBI" id="CHEBI:33019"/>
        <dbReference type="ChEBI" id="CHEBI:57844"/>
        <dbReference type="ChEBI" id="CHEBI:78442"/>
        <dbReference type="ChEBI" id="CHEBI:78530"/>
        <dbReference type="ChEBI" id="CHEBI:456215"/>
        <dbReference type="EC" id="6.1.1.10"/>
    </reaction>
</comment>
<keyword evidence="9" id="KW-0547">Nucleotide-binding</keyword>
<keyword evidence="7" id="KW-0820">tRNA-binding</keyword>
<dbReference type="Proteomes" id="UP000269499">
    <property type="component" value="Unassembled WGS sequence"/>
</dbReference>
<name>A0A497EYX8_9CREN</name>
<dbReference type="CDD" id="cd02800">
    <property type="entry name" value="tRNA_bind_EcMetRS_like"/>
    <property type="match status" value="1"/>
</dbReference>
<dbReference type="EMBL" id="QMRA01000109">
    <property type="protein sequence ID" value="RLE52593.1"/>
    <property type="molecule type" value="Genomic_DNA"/>
</dbReference>
<evidence type="ECO:0000256" key="13">
    <source>
        <dbReference type="ARBA" id="ARBA00023146"/>
    </source>
</evidence>
<evidence type="ECO:0000256" key="9">
    <source>
        <dbReference type="ARBA" id="ARBA00022741"/>
    </source>
</evidence>
<dbReference type="EC" id="6.1.1.10" evidence="4"/>
<evidence type="ECO:0000256" key="5">
    <source>
        <dbReference type="ARBA" id="ARBA00018753"/>
    </source>
</evidence>
<dbReference type="GO" id="GO:0005737">
    <property type="term" value="C:cytoplasm"/>
    <property type="evidence" value="ECO:0007669"/>
    <property type="project" value="UniProtKB-SubCell"/>
</dbReference>
<keyword evidence="13" id="KW-0030">Aminoacyl-tRNA synthetase</keyword>
<reference evidence="17 18" key="1">
    <citation type="submission" date="2018-06" db="EMBL/GenBank/DDBJ databases">
        <title>Extensive metabolic versatility and redundancy in microbially diverse, dynamic hydrothermal sediments.</title>
        <authorList>
            <person name="Dombrowski N."/>
            <person name="Teske A."/>
            <person name="Baker B.J."/>
        </authorList>
    </citation>
    <scope>NUCLEOTIDE SEQUENCE [LARGE SCALE GENOMIC DNA]</scope>
    <source>
        <strain evidence="17">B20_G2</strain>
    </source>
</reference>
<dbReference type="InterPro" id="IPR004495">
    <property type="entry name" value="Met-tRNA-synth_bsu_C"/>
</dbReference>
<dbReference type="InterPro" id="IPR002547">
    <property type="entry name" value="tRNA-bd_dom"/>
</dbReference>
<dbReference type="InterPro" id="IPR012340">
    <property type="entry name" value="NA-bd_OB-fold"/>
</dbReference>
<evidence type="ECO:0000259" key="16">
    <source>
        <dbReference type="PROSITE" id="PS50886"/>
    </source>
</evidence>
<evidence type="ECO:0000256" key="11">
    <source>
        <dbReference type="ARBA" id="ARBA00022884"/>
    </source>
</evidence>
<dbReference type="GO" id="GO:0005524">
    <property type="term" value="F:ATP binding"/>
    <property type="evidence" value="ECO:0007669"/>
    <property type="project" value="UniProtKB-KW"/>
</dbReference>
<keyword evidence="12" id="KW-0648">Protein biosynthesis</keyword>